<keyword evidence="2" id="KW-1185">Reference proteome</keyword>
<sequence>MGDGDRPQGQAVGHCHRRVALPGSCSDCGHLGALPVRHRPTPPAFLKPEPLTTTEDLARAKTFQQTAQHRPFWHGSVRPGPSPGTPGSHVANRPEPGSAGGLLGPHAGHPLGRARRLRVLMTPAPWPSSELVRLAWAARRDPLARQHLLQAFQEGADFHTPLSSSDLNDDLFAVPGDCLAGVVIREMTGVKDAEEWLHAFLRAHELHQALPPAVGSAGKRRF</sequence>
<protein>
    <submittedName>
        <fullName evidence="3">Nuclear pore complex protein Nup85</fullName>
    </submittedName>
</protein>
<evidence type="ECO:0000313" key="2">
    <source>
        <dbReference type="Proteomes" id="UP000095283"/>
    </source>
</evidence>
<evidence type="ECO:0000256" key="1">
    <source>
        <dbReference type="SAM" id="MobiDB-lite"/>
    </source>
</evidence>
<name>A0A1I7WC18_HETBA</name>
<evidence type="ECO:0000313" key="3">
    <source>
        <dbReference type="WBParaSite" id="Hba_02226"/>
    </source>
</evidence>
<dbReference type="WBParaSite" id="Hba_02226">
    <property type="protein sequence ID" value="Hba_02226"/>
    <property type="gene ID" value="Hba_02226"/>
</dbReference>
<organism evidence="2 3">
    <name type="scientific">Heterorhabditis bacteriophora</name>
    <name type="common">Entomopathogenic nematode worm</name>
    <dbReference type="NCBI Taxonomy" id="37862"/>
    <lineage>
        <taxon>Eukaryota</taxon>
        <taxon>Metazoa</taxon>
        <taxon>Ecdysozoa</taxon>
        <taxon>Nematoda</taxon>
        <taxon>Chromadorea</taxon>
        <taxon>Rhabditida</taxon>
        <taxon>Rhabditina</taxon>
        <taxon>Rhabditomorpha</taxon>
        <taxon>Strongyloidea</taxon>
        <taxon>Heterorhabditidae</taxon>
        <taxon>Heterorhabditis</taxon>
    </lineage>
</organism>
<feature type="region of interest" description="Disordered" evidence="1">
    <location>
        <begin position="67"/>
        <end position="108"/>
    </location>
</feature>
<reference evidence="3" key="1">
    <citation type="submission" date="2016-11" db="UniProtKB">
        <authorList>
            <consortium name="WormBaseParasite"/>
        </authorList>
    </citation>
    <scope>IDENTIFICATION</scope>
</reference>
<dbReference type="AlphaFoldDB" id="A0A1I7WC18"/>
<accession>A0A1I7WC18</accession>
<dbReference type="Proteomes" id="UP000095283">
    <property type="component" value="Unplaced"/>
</dbReference>
<proteinExistence type="predicted"/>